<keyword evidence="4 6" id="KW-1133">Transmembrane helix</keyword>
<feature type="transmembrane region" description="Helical" evidence="6">
    <location>
        <begin position="142"/>
        <end position="167"/>
    </location>
</feature>
<dbReference type="EMBL" id="CP048617">
    <property type="protein sequence ID" value="QIB28189.1"/>
    <property type="molecule type" value="Genomic_DNA"/>
</dbReference>
<evidence type="ECO:0000256" key="5">
    <source>
        <dbReference type="ARBA" id="ARBA00023136"/>
    </source>
</evidence>
<dbReference type="GO" id="GO:0005886">
    <property type="term" value="C:plasma membrane"/>
    <property type="evidence" value="ECO:0007669"/>
    <property type="project" value="UniProtKB-SubCell"/>
</dbReference>
<dbReference type="InterPro" id="IPR003740">
    <property type="entry name" value="YitT"/>
</dbReference>
<dbReference type="AlphaFoldDB" id="A0A6P1YFQ4"/>
<dbReference type="Pfam" id="PF10035">
    <property type="entry name" value="DUF2179"/>
    <property type="match status" value="1"/>
</dbReference>
<dbReference type="InterPro" id="IPR051461">
    <property type="entry name" value="UPF0750_membrane"/>
</dbReference>
<evidence type="ECO:0000256" key="2">
    <source>
        <dbReference type="ARBA" id="ARBA00022475"/>
    </source>
</evidence>
<evidence type="ECO:0000256" key="6">
    <source>
        <dbReference type="SAM" id="Phobius"/>
    </source>
</evidence>
<reference evidence="8 9" key="1">
    <citation type="submission" date="2020-02" db="EMBL/GenBank/DDBJ databases">
        <title>Thermophilic hydrogen producing bacteria, Caloranaerobacter azorensis.</title>
        <authorList>
            <person name="Baek K."/>
        </authorList>
    </citation>
    <scope>NUCLEOTIDE SEQUENCE [LARGE SCALE GENOMIC DNA]</scope>
    <source>
        <strain evidence="8 9">T3-1</strain>
    </source>
</reference>
<evidence type="ECO:0000313" key="9">
    <source>
        <dbReference type="Proteomes" id="UP000464452"/>
    </source>
</evidence>
<feature type="domain" description="DUF2179" evidence="7">
    <location>
        <begin position="217"/>
        <end position="271"/>
    </location>
</feature>
<keyword evidence="3 6" id="KW-0812">Transmembrane</keyword>
<feature type="transmembrane region" description="Helical" evidence="6">
    <location>
        <begin position="38"/>
        <end position="61"/>
    </location>
</feature>
<accession>A0A6P1YFQ4</accession>
<proteinExistence type="predicted"/>
<dbReference type="Gene3D" id="3.30.70.120">
    <property type="match status" value="1"/>
</dbReference>
<feature type="transmembrane region" description="Helical" evidence="6">
    <location>
        <begin position="7"/>
        <end position="26"/>
    </location>
</feature>
<organism evidence="8 9">
    <name type="scientific">Caloranaerobacter azorensis</name>
    <dbReference type="NCBI Taxonomy" id="116090"/>
    <lineage>
        <taxon>Bacteria</taxon>
        <taxon>Bacillati</taxon>
        <taxon>Bacillota</taxon>
        <taxon>Tissierellia</taxon>
        <taxon>Tissierellales</taxon>
        <taxon>Thermohalobacteraceae</taxon>
        <taxon>Caloranaerobacter</taxon>
    </lineage>
</organism>
<feature type="transmembrane region" description="Helical" evidence="6">
    <location>
        <begin position="103"/>
        <end position="122"/>
    </location>
</feature>
<evidence type="ECO:0000313" key="8">
    <source>
        <dbReference type="EMBL" id="QIB28189.1"/>
    </source>
</evidence>
<keyword evidence="5 6" id="KW-0472">Membrane</keyword>
<sequence>MDYSSKIVFILLGNLFCSIAFNGFFVPNHLLSGGVGGISIMIHFLTNLPIGLIIFIINIPIFIIGAKIIDKKFTAYSFISMLTLSFLLELTRGIDQLIMMDDILLAAIFGGILNGLGMGLLFRNRTSQGGLDIIAAIFKKKYNINIGTGLMGFNTIIIALSSVLFGLKPAMYTLIALYTAYKIVDKVQEGLDTKKNVIIISDKSQELGEAIQKKLQRGVTFLKGEGGYTKNNKNVIYCIVTSTQVGKLKEIVEEVDPSAFMTINNIQEVKGRGFKSVGI</sequence>
<dbReference type="PANTHER" id="PTHR33545:SF5">
    <property type="entry name" value="UPF0750 MEMBRANE PROTEIN YITT"/>
    <property type="match status" value="1"/>
</dbReference>
<keyword evidence="2" id="KW-1003">Cell membrane</keyword>
<feature type="transmembrane region" description="Helical" evidence="6">
    <location>
        <begin position="73"/>
        <end position="91"/>
    </location>
</feature>
<dbReference type="KEGG" id="cazo:G3A45_06945"/>
<gene>
    <name evidence="8" type="ORF">G3A45_06945</name>
</gene>
<protein>
    <submittedName>
        <fullName evidence="8">YitT family protein</fullName>
    </submittedName>
</protein>
<dbReference type="Pfam" id="PF02588">
    <property type="entry name" value="YitT_membrane"/>
    <property type="match status" value="1"/>
</dbReference>
<evidence type="ECO:0000259" key="7">
    <source>
        <dbReference type="Pfam" id="PF10035"/>
    </source>
</evidence>
<dbReference type="InterPro" id="IPR019264">
    <property type="entry name" value="DUF2179"/>
</dbReference>
<dbReference type="PANTHER" id="PTHR33545">
    <property type="entry name" value="UPF0750 MEMBRANE PROTEIN YITT-RELATED"/>
    <property type="match status" value="1"/>
</dbReference>
<dbReference type="PIRSF" id="PIRSF006483">
    <property type="entry name" value="Membrane_protein_YitT"/>
    <property type="match status" value="1"/>
</dbReference>
<comment type="subcellular location">
    <subcellularLocation>
        <location evidence="1">Cell membrane</location>
        <topology evidence="1">Multi-pass membrane protein</topology>
    </subcellularLocation>
</comment>
<dbReference type="InterPro" id="IPR015867">
    <property type="entry name" value="N-reg_PII/ATP_PRibTrfase_C"/>
</dbReference>
<evidence type="ECO:0000256" key="4">
    <source>
        <dbReference type="ARBA" id="ARBA00022989"/>
    </source>
</evidence>
<dbReference type="CDD" id="cd16380">
    <property type="entry name" value="YitT_C"/>
    <property type="match status" value="1"/>
</dbReference>
<name>A0A6P1YFQ4_9FIRM</name>
<evidence type="ECO:0000256" key="1">
    <source>
        <dbReference type="ARBA" id="ARBA00004651"/>
    </source>
</evidence>
<evidence type="ECO:0000256" key="3">
    <source>
        <dbReference type="ARBA" id="ARBA00022692"/>
    </source>
</evidence>
<dbReference type="Proteomes" id="UP000464452">
    <property type="component" value="Chromosome"/>
</dbReference>